<proteinExistence type="predicted"/>
<dbReference type="AlphaFoldDB" id="A0AAN6VNW2"/>
<name>A0AAN6VNW2_9PEZI</name>
<reference evidence="2" key="2">
    <citation type="submission" date="2023-05" db="EMBL/GenBank/DDBJ databases">
        <authorList>
            <consortium name="Lawrence Berkeley National Laboratory"/>
            <person name="Steindorff A."/>
            <person name="Hensen N."/>
            <person name="Bonometti L."/>
            <person name="Westerberg I."/>
            <person name="Brannstrom I.O."/>
            <person name="Guillou S."/>
            <person name="Cros-Aarteil S."/>
            <person name="Calhoun S."/>
            <person name="Haridas S."/>
            <person name="Kuo A."/>
            <person name="Mondo S."/>
            <person name="Pangilinan J."/>
            <person name="Riley R."/>
            <person name="Labutti K."/>
            <person name="Andreopoulos B."/>
            <person name="Lipzen A."/>
            <person name="Chen C."/>
            <person name="Yanf M."/>
            <person name="Daum C."/>
            <person name="Ng V."/>
            <person name="Clum A."/>
            <person name="Ohm R."/>
            <person name="Martin F."/>
            <person name="Silar P."/>
            <person name="Natvig D."/>
            <person name="Lalanne C."/>
            <person name="Gautier V."/>
            <person name="Ament-Velasquez S.L."/>
            <person name="Kruys A."/>
            <person name="Hutchinson M.I."/>
            <person name="Powell A.J."/>
            <person name="Barry K."/>
            <person name="Miller A.N."/>
            <person name="Grigoriev I.V."/>
            <person name="Debuchy R."/>
            <person name="Gladieux P."/>
            <person name="Thoren M.H."/>
            <person name="Johannesson H."/>
        </authorList>
    </citation>
    <scope>NUCLEOTIDE SEQUENCE</scope>
    <source>
        <strain evidence="2">CBS 538.74</strain>
    </source>
</reference>
<sequence>MNQQHTTVHESIDFLSLPSELRNTIYDLLFLHERPISPWLPSHFFDFCGREKHTPGLLRANKSIHREASSVFYGRNRFDFTAATPDELVAFLKEIGTNNAGRIQHVLIDFPVFLHLDRGDVTLQHGTIGILANIENGCANLRTITTSLQSTNRMQIRLDNLENPNVAAEALKLADTSFRAISSLQEIILQLPGDTPMDHTRTVMGSCGWTLRMTDHVMEEAWGFSDSDDSEYGYDYDDDDCSVEDDSDEDGDF</sequence>
<evidence type="ECO:0000313" key="3">
    <source>
        <dbReference type="Proteomes" id="UP001302745"/>
    </source>
</evidence>
<evidence type="ECO:0000313" key="2">
    <source>
        <dbReference type="EMBL" id="KAK4154705.1"/>
    </source>
</evidence>
<reference evidence="2" key="1">
    <citation type="journal article" date="2023" name="Mol. Phylogenet. Evol.">
        <title>Genome-scale phylogeny and comparative genomics of the fungal order Sordariales.</title>
        <authorList>
            <person name="Hensen N."/>
            <person name="Bonometti L."/>
            <person name="Westerberg I."/>
            <person name="Brannstrom I.O."/>
            <person name="Guillou S."/>
            <person name="Cros-Aarteil S."/>
            <person name="Calhoun S."/>
            <person name="Haridas S."/>
            <person name="Kuo A."/>
            <person name="Mondo S."/>
            <person name="Pangilinan J."/>
            <person name="Riley R."/>
            <person name="LaButti K."/>
            <person name="Andreopoulos B."/>
            <person name="Lipzen A."/>
            <person name="Chen C."/>
            <person name="Yan M."/>
            <person name="Daum C."/>
            <person name="Ng V."/>
            <person name="Clum A."/>
            <person name="Steindorff A."/>
            <person name="Ohm R.A."/>
            <person name="Martin F."/>
            <person name="Silar P."/>
            <person name="Natvig D.O."/>
            <person name="Lalanne C."/>
            <person name="Gautier V."/>
            <person name="Ament-Velasquez S.L."/>
            <person name="Kruys A."/>
            <person name="Hutchinson M.I."/>
            <person name="Powell A.J."/>
            <person name="Barry K."/>
            <person name="Miller A.N."/>
            <person name="Grigoriev I.V."/>
            <person name="Debuchy R."/>
            <person name="Gladieux P."/>
            <person name="Hiltunen Thoren M."/>
            <person name="Johannesson H."/>
        </authorList>
    </citation>
    <scope>NUCLEOTIDE SEQUENCE</scope>
    <source>
        <strain evidence="2">CBS 538.74</strain>
    </source>
</reference>
<dbReference type="EMBL" id="MU856905">
    <property type="protein sequence ID" value="KAK4154705.1"/>
    <property type="molecule type" value="Genomic_DNA"/>
</dbReference>
<evidence type="ECO:0000256" key="1">
    <source>
        <dbReference type="SAM" id="MobiDB-lite"/>
    </source>
</evidence>
<dbReference type="InterPro" id="IPR038883">
    <property type="entry name" value="AN11006-like"/>
</dbReference>
<protein>
    <recommendedName>
        <fullName evidence="4">F-box domain-containing protein</fullName>
    </recommendedName>
</protein>
<accession>A0AAN6VNW2</accession>
<gene>
    <name evidence="2" type="ORF">C8A00DRAFT_14217</name>
</gene>
<feature type="region of interest" description="Disordered" evidence="1">
    <location>
        <begin position="226"/>
        <end position="253"/>
    </location>
</feature>
<dbReference type="PANTHER" id="PTHR42085">
    <property type="entry name" value="F-BOX DOMAIN-CONTAINING PROTEIN"/>
    <property type="match status" value="1"/>
</dbReference>
<dbReference type="PANTHER" id="PTHR42085:SF2">
    <property type="entry name" value="F-BOX DOMAIN-CONTAINING PROTEIN"/>
    <property type="match status" value="1"/>
</dbReference>
<organism evidence="2 3">
    <name type="scientific">Chaetomidium leptoderma</name>
    <dbReference type="NCBI Taxonomy" id="669021"/>
    <lineage>
        <taxon>Eukaryota</taxon>
        <taxon>Fungi</taxon>
        <taxon>Dikarya</taxon>
        <taxon>Ascomycota</taxon>
        <taxon>Pezizomycotina</taxon>
        <taxon>Sordariomycetes</taxon>
        <taxon>Sordariomycetidae</taxon>
        <taxon>Sordariales</taxon>
        <taxon>Chaetomiaceae</taxon>
        <taxon>Chaetomidium</taxon>
    </lineage>
</organism>
<keyword evidence="3" id="KW-1185">Reference proteome</keyword>
<evidence type="ECO:0008006" key="4">
    <source>
        <dbReference type="Google" id="ProtNLM"/>
    </source>
</evidence>
<dbReference type="Proteomes" id="UP001302745">
    <property type="component" value="Unassembled WGS sequence"/>
</dbReference>
<comment type="caution">
    <text evidence="2">The sequence shown here is derived from an EMBL/GenBank/DDBJ whole genome shotgun (WGS) entry which is preliminary data.</text>
</comment>